<dbReference type="SUPFAM" id="SSF54506">
    <property type="entry name" value="Diaminopimelate epimerase-like"/>
    <property type="match status" value="1"/>
</dbReference>
<evidence type="ECO:0000313" key="4">
    <source>
        <dbReference type="Proteomes" id="UP000636891"/>
    </source>
</evidence>
<dbReference type="Gene3D" id="3.10.310.10">
    <property type="entry name" value="Diaminopimelate Epimerase, Chain A, domain 1"/>
    <property type="match status" value="2"/>
</dbReference>
<evidence type="ECO:0000256" key="1">
    <source>
        <dbReference type="ARBA" id="ARBA00008270"/>
    </source>
</evidence>
<keyword evidence="2" id="KW-0413">Isomerase</keyword>
<dbReference type="InterPro" id="IPR003719">
    <property type="entry name" value="Phenazine_PhzF-like"/>
</dbReference>
<comment type="caution">
    <text evidence="3">The sequence shown here is derived from an EMBL/GenBank/DDBJ whole genome shotgun (WGS) entry which is preliminary data.</text>
</comment>
<sequence length="262" mass="29318">MNTYKLYQVDAFAEKLFTGNPAAVCPLDSWISDDLLQKIAMENNLAETAFYVGRGDRYEIRWFTPNTEVDLCGHATLAAAHVLFEYEDRRETPIRFYSPRSGELQVSKKPDGLTLDFPADEPHEVPVSDELLNCFDKKPVGTYKGRTDYMLVFANEADVADIEPRLESIAKLKARGVIVTAKGEKADFVSRFFAPQSGVAEDPVTGSAHTTLAPYWAAKYGKTELSAIQLSARKGYLRCRVLGERVEISGRAELYLKGEIYI</sequence>
<dbReference type="RefSeq" id="WP_101572545.1">
    <property type="nucleotide sequence ID" value="NZ_JACOOK010000003.1"/>
</dbReference>
<dbReference type="EMBL" id="JACOOK010000003">
    <property type="protein sequence ID" value="MBC5616786.1"/>
    <property type="molecule type" value="Genomic_DNA"/>
</dbReference>
<evidence type="ECO:0000313" key="3">
    <source>
        <dbReference type="EMBL" id="MBC5616786.1"/>
    </source>
</evidence>
<organism evidence="3 4">
    <name type="scientific">Alistipes hominis</name>
    <dbReference type="NCBI Taxonomy" id="2763015"/>
    <lineage>
        <taxon>Bacteria</taxon>
        <taxon>Pseudomonadati</taxon>
        <taxon>Bacteroidota</taxon>
        <taxon>Bacteroidia</taxon>
        <taxon>Bacteroidales</taxon>
        <taxon>Rikenellaceae</taxon>
        <taxon>Alistipes</taxon>
    </lineage>
</organism>
<name>A0ABR7CM98_9BACT</name>
<keyword evidence="4" id="KW-1185">Reference proteome</keyword>
<dbReference type="PANTHER" id="PTHR13774:SF17">
    <property type="entry name" value="PHENAZINE BIOSYNTHESIS-LIKE DOMAIN-CONTAINING PROTEIN"/>
    <property type="match status" value="1"/>
</dbReference>
<protein>
    <submittedName>
        <fullName evidence="3">PhzF family phenazine biosynthesis protein</fullName>
    </submittedName>
</protein>
<reference evidence="3 4" key="1">
    <citation type="submission" date="2020-08" db="EMBL/GenBank/DDBJ databases">
        <title>Genome public.</title>
        <authorList>
            <person name="Liu C."/>
            <person name="Sun Q."/>
        </authorList>
    </citation>
    <scope>NUCLEOTIDE SEQUENCE [LARGE SCALE GENOMIC DNA]</scope>
    <source>
        <strain evidence="3 4">New-7</strain>
    </source>
</reference>
<evidence type="ECO:0000256" key="2">
    <source>
        <dbReference type="ARBA" id="ARBA00023235"/>
    </source>
</evidence>
<dbReference type="Pfam" id="PF02567">
    <property type="entry name" value="PhzC-PhzF"/>
    <property type="match status" value="1"/>
</dbReference>
<comment type="similarity">
    <text evidence="1">Belongs to the PhzF family.</text>
</comment>
<gene>
    <name evidence="3" type="ORF">H8S08_07100</name>
</gene>
<dbReference type="PANTHER" id="PTHR13774">
    <property type="entry name" value="PHENAZINE BIOSYNTHESIS PROTEIN"/>
    <property type="match status" value="1"/>
</dbReference>
<proteinExistence type="inferred from homology"/>
<dbReference type="PIRSF" id="PIRSF016184">
    <property type="entry name" value="PhzC_PhzF"/>
    <property type="match status" value="1"/>
</dbReference>
<dbReference type="Proteomes" id="UP000636891">
    <property type="component" value="Unassembled WGS sequence"/>
</dbReference>
<accession>A0ABR7CM98</accession>
<dbReference type="NCBIfam" id="TIGR00654">
    <property type="entry name" value="PhzF_family"/>
    <property type="match status" value="1"/>
</dbReference>